<keyword evidence="12" id="KW-1185">Reference proteome</keyword>
<evidence type="ECO:0000256" key="8">
    <source>
        <dbReference type="ARBA" id="ARBA00023212"/>
    </source>
</evidence>
<feature type="compositionally biased region" description="Basic and acidic residues" evidence="10">
    <location>
        <begin position="417"/>
        <end position="427"/>
    </location>
</feature>
<name>A0A8J1TEP8_OWEFU</name>
<evidence type="ECO:0000256" key="2">
    <source>
        <dbReference type="ARBA" id="ARBA00009485"/>
    </source>
</evidence>
<feature type="coiled-coil region" evidence="9">
    <location>
        <begin position="837"/>
        <end position="881"/>
    </location>
</feature>
<comment type="subcellular location">
    <subcellularLocation>
        <location evidence="1">Cytoplasm</location>
        <location evidence="1">Cytoskeleton</location>
        <location evidence="1">Microtubule organizing center</location>
        <location evidence="1">Centrosome</location>
        <location evidence="1">Centriole</location>
    </subcellularLocation>
</comment>
<dbReference type="PANTHER" id="PTHR34031:SF1">
    <property type="entry name" value="CENTROSOMAL PROTEIN OF 162 KDA"/>
    <property type="match status" value="1"/>
</dbReference>
<feature type="compositionally biased region" description="Basic and acidic residues" evidence="10">
    <location>
        <begin position="100"/>
        <end position="137"/>
    </location>
</feature>
<protein>
    <recommendedName>
        <fullName evidence="3">Centrosomal protein of 162 kDa</fullName>
    </recommendedName>
</protein>
<dbReference type="InterPro" id="IPR038774">
    <property type="entry name" value="CEP162-like"/>
</dbReference>
<feature type="region of interest" description="Disordered" evidence="10">
    <location>
        <begin position="206"/>
        <end position="228"/>
    </location>
</feature>
<feature type="region of interest" description="Disordered" evidence="10">
    <location>
        <begin position="34"/>
        <end position="180"/>
    </location>
</feature>
<dbReference type="GO" id="GO:0060271">
    <property type="term" value="P:cilium assembly"/>
    <property type="evidence" value="ECO:0007669"/>
    <property type="project" value="TreeGrafter"/>
</dbReference>
<feature type="region of interest" description="Disordered" evidence="10">
    <location>
        <begin position="932"/>
        <end position="954"/>
    </location>
</feature>
<comment type="caution">
    <text evidence="11">The sequence shown here is derived from an EMBL/GenBank/DDBJ whole genome shotgun (WGS) entry which is preliminary data.</text>
</comment>
<dbReference type="EMBL" id="CAIIXF020000011">
    <property type="protein sequence ID" value="CAH1798164.1"/>
    <property type="molecule type" value="Genomic_DNA"/>
</dbReference>
<evidence type="ECO:0000313" key="11">
    <source>
        <dbReference type="EMBL" id="CAH1798164.1"/>
    </source>
</evidence>
<evidence type="ECO:0000256" key="5">
    <source>
        <dbReference type="ARBA" id="ARBA00022701"/>
    </source>
</evidence>
<accession>A0A8J1TEP8</accession>
<reference evidence="11" key="1">
    <citation type="submission" date="2022-03" db="EMBL/GenBank/DDBJ databases">
        <authorList>
            <person name="Martin C."/>
        </authorList>
    </citation>
    <scope>NUCLEOTIDE SEQUENCE</scope>
</reference>
<feature type="coiled-coil region" evidence="9">
    <location>
        <begin position="714"/>
        <end position="787"/>
    </location>
</feature>
<keyword evidence="4" id="KW-0963">Cytoplasm</keyword>
<evidence type="ECO:0000313" key="12">
    <source>
        <dbReference type="Proteomes" id="UP000749559"/>
    </source>
</evidence>
<evidence type="ECO:0000256" key="7">
    <source>
        <dbReference type="ARBA" id="ARBA00023054"/>
    </source>
</evidence>
<feature type="region of interest" description="Disordered" evidence="10">
    <location>
        <begin position="594"/>
        <end position="615"/>
    </location>
</feature>
<keyword evidence="7 9" id="KW-0175">Coiled coil</keyword>
<sequence>MARRRIDNDDLDEKFDQFLQESMSDDEALEKLLQKKKKKDEKQPWWMTEGGGGDDDDIAGDDDANAYLGTSTQSFLKKKKDPKPATRSFLKKTPSSNEQSKSKSDGNQESKEKEIQPKEKPTKNEEDEQNYFKKDFESSDEEVVTGVGMGNKKSTGDARKQLQVDMTMSRDSLDEPSGYKATISPVLSESEFQPSATEDSLYRGSLQGTQDTLGDMSTKAHSTPKYGQDTLDEIADKENFFKNLEKANEDSVDFSKLNKDLEKTNTFGTNEAGKQDLLATGVETPDTTLTKANVTQSEEQYDKTLDEIKALRRELEDPMESQNEPNVLDILKPAEPQGQGHLLSSKEPSVFDLLKPATGEQETVSKEPSVFDLLQPVSSQNDLVLPDKDQEQYSSDYKGHENVQRSVFALLQPAEHPVYREEEEKRQQPVPSPRTHKPSLLSKVSLLEDTIDGTMGSSKLKKTKGLDTEYMGTNTQQNMQDLQEALQGMCTQESSLEMTHGTLGLLPGKQKSDHKSKGNKLKGVKSRIDNKWQGKPGGQKDLQGGKTGGQDAWSPAHTAKSKFTGVDRGPRAKPTLGGSQLKASVESFANYIQSHFSPEGKPPRHQPQKRQPQDVDYSTGLSQIGVEREEALVREAKEWQEQWREERKLVAKLKLDLTSQEQMYLAEIENNSQKYEKEIFDLKQENFLLSAKVAAADTSELSVKRKILNGQSIEGASEEQLKRFEQEIREQEKLLQGYQQENEKLYKELKSVQSDGKVNRDKIFRENQRLNSQVINLRSQVERLETELSTKGGRTITDHQTVSGSVNSAVLGAGRIAQLNAELKQSKTREGKLKFEISTLEQTRRELEKHIEMLVAEGEDMRETMDKMRSLNTDKDKETQRELLVEVERLKKRVKWYAENQDLLDRDASIIQTKEEEIVQLKKQLAQIRNKASEKENDIKIKAKERSTESKKIQDLQRQVKELEGILKKR</sequence>
<dbReference type="GO" id="GO:0005814">
    <property type="term" value="C:centriole"/>
    <property type="evidence" value="ECO:0007669"/>
    <property type="project" value="UniProtKB-SubCell"/>
</dbReference>
<evidence type="ECO:0000256" key="10">
    <source>
        <dbReference type="SAM" id="MobiDB-lite"/>
    </source>
</evidence>
<evidence type="ECO:0000256" key="6">
    <source>
        <dbReference type="ARBA" id="ARBA00022794"/>
    </source>
</evidence>
<comment type="similarity">
    <text evidence="2">Belongs to the CEP162 family.</text>
</comment>
<dbReference type="GO" id="GO:0005879">
    <property type="term" value="C:axonemal microtubule"/>
    <property type="evidence" value="ECO:0007669"/>
    <property type="project" value="TreeGrafter"/>
</dbReference>
<dbReference type="PANTHER" id="PTHR34031">
    <property type="entry name" value="CENTROSOMAL PROTEIN OF 162 KDA"/>
    <property type="match status" value="1"/>
</dbReference>
<dbReference type="AlphaFoldDB" id="A0A8J1TEP8"/>
<evidence type="ECO:0000256" key="3">
    <source>
        <dbReference type="ARBA" id="ARBA00021406"/>
    </source>
</evidence>
<organism evidence="11 12">
    <name type="scientific">Owenia fusiformis</name>
    <name type="common">Polychaete worm</name>
    <dbReference type="NCBI Taxonomy" id="6347"/>
    <lineage>
        <taxon>Eukaryota</taxon>
        <taxon>Metazoa</taxon>
        <taxon>Spiralia</taxon>
        <taxon>Lophotrochozoa</taxon>
        <taxon>Annelida</taxon>
        <taxon>Polychaeta</taxon>
        <taxon>Sedentaria</taxon>
        <taxon>Canalipalpata</taxon>
        <taxon>Sabellida</taxon>
        <taxon>Oweniida</taxon>
        <taxon>Oweniidae</taxon>
        <taxon>Owenia</taxon>
    </lineage>
</organism>
<dbReference type="OrthoDB" id="2157184at2759"/>
<gene>
    <name evidence="11" type="ORF">OFUS_LOCUS22336</name>
</gene>
<dbReference type="Proteomes" id="UP000749559">
    <property type="component" value="Unassembled WGS sequence"/>
</dbReference>
<evidence type="ECO:0000256" key="9">
    <source>
        <dbReference type="SAM" id="Coils"/>
    </source>
</evidence>
<feature type="region of interest" description="Disordered" evidence="10">
    <location>
        <begin position="414"/>
        <end position="442"/>
    </location>
</feature>
<feature type="non-terminal residue" evidence="11">
    <location>
        <position position="970"/>
    </location>
</feature>
<proteinExistence type="inferred from homology"/>
<keyword evidence="5" id="KW-0493">Microtubule</keyword>
<keyword evidence="8" id="KW-0206">Cytoskeleton</keyword>
<feature type="compositionally biased region" description="Acidic residues" evidence="10">
    <location>
        <begin position="52"/>
        <end position="64"/>
    </location>
</feature>
<feature type="region of interest" description="Disordered" evidence="10">
    <location>
        <begin position="502"/>
        <end position="577"/>
    </location>
</feature>
<evidence type="ECO:0000256" key="1">
    <source>
        <dbReference type="ARBA" id="ARBA00004114"/>
    </source>
</evidence>
<keyword evidence="6" id="KW-0970">Cilium biogenesis/degradation</keyword>
<evidence type="ECO:0000256" key="4">
    <source>
        <dbReference type="ARBA" id="ARBA00022490"/>
    </source>
</evidence>